<dbReference type="RefSeq" id="WP_013661477.1">
    <property type="nucleotide sequence ID" value="NC_015276.1"/>
</dbReference>
<dbReference type="KEGG" id="mme:Marme_2331"/>
<accession>F2JU60</accession>
<evidence type="ECO:0000313" key="2">
    <source>
        <dbReference type="Proteomes" id="UP000001062"/>
    </source>
</evidence>
<dbReference type="OrthoDB" id="5867095at2"/>
<evidence type="ECO:0000313" key="1">
    <source>
        <dbReference type="EMBL" id="ADZ91572.1"/>
    </source>
</evidence>
<keyword evidence="2" id="KW-1185">Reference proteome</keyword>
<name>F2JU60_MARM1</name>
<dbReference type="HOGENOM" id="CLU_1128016_0_0_6"/>
<gene>
    <name evidence="1" type="ordered locus">Marme_2331</name>
</gene>
<dbReference type="PATRIC" id="fig|717774.3.peg.2403"/>
<dbReference type="AlphaFoldDB" id="F2JU60"/>
<organism evidence="1 2">
    <name type="scientific">Marinomonas mediterranea (strain ATCC 700492 / JCM 21426 / NBRC 103028 / MMB-1)</name>
    <dbReference type="NCBI Taxonomy" id="717774"/>
    <lineage>
        <taxon>Bacteria</taxon>
        <taxon>Pseudomonadati</taxon>
        <taxon>Pseudomonadota</taxon>
        <taxon>Gammaproteobacteria</taxon>
        <taxon>Oceanospirillales</taxon>
        <taxon>Oceanospirillaceae</taxon>
        <taxon>Marinomonas</taxon>
    </lineage>
</organism>
<sequence>MIENQQQTLNDILESMNDIYIILPDKRVAYLTLDNYKNPDRVVESVSVDGEFIKRVFLNYEGVYPSNLLSPAVTKVIEWNLEDSENLETGYFIDLRKLGMNRVNMVDVLENNSPEADTPIPSQNLPKTDNLFIPVPNEKKYQLRETPQKNNLYIAYFSEPTKTRSDSECYSYKVAYIPHDDIENYIVSETDTVSIQHLKAYYGDTRVQAGSINPLDIGYSPDALAQEVNTSLAFAACYVANLETFK</sequence>
<dbReference type="Proteomes" id="UP000001062">
    <property type="component" value="Chromosome"/>
</dbReference>
<dbReference type="EMBL" id="CP002583">
    <property type="protein sequence ID" value="ADZ91572.1"/>
    <property type="molecule type" value="Genomic_DNA"/>
</dbReference>
<protein>
    <submittedName>
        <fullName evidence="1">Uncharacterized protein</fullName>
    </submittedName>
</protein>
<dbReference type="STRING" id="717774.Marme_2331"/>
<reference evidence="1 2" key="1">
    <citation type="journal article" date="2012" name="Stand. Genomic Sci.">
        <title>Complete genome sequence of the melanogenic marine bacterium Marinomonas mediterranea type strain (MMB-1(T)).</title>
        <authorList>
            <person name="Lucas-Elio P."/>
            <person name="Goodwin L."/>
            <person name="Woyke T."/>
            <person name="Pitluck S."/>
            <person name="Nolan M."/>
            <person name="Kyrpides N.C."/>
            <person name="Detter J.C."/>
            <person name="Copeland A."/>
            <person name="Teshima H."/>
            <person name="Bruce D."/>
            <person name="Detter C."/>
            <person name="Tapia R."/>
            <person name="Han S."/>
            <person name="Land M.L."/>
            <person name="Ivanova N."/>
            <person name="Mikhailova N."/>
            <person name="Johnston A.W."/>
            <person name="Sanchez-Amat A."/>
        </authorList>
    </citation>
    <scope>NUCLEOTIDE SEQUENCE [LARGE SCALE GENOMIC DNA]</scope>
    <source>
        <strain evidence="2">ATCC 700492 / JCM 21426 / NBRC 103028 / MMB-1</strain>
    </source>
</reference>
<proteinExistence type="predicted"/>